<keyword evidence="1" id="KW-0472">Membrane</keyword>
<accession>A0A1B6EF94</accession>
<dbReference type="AlphaFoldDB" id="A0A1B6EF94"/>
<evidence type="ECO:0000313" key="3">
    <source>
        <dbReference type="EMBL" id="JAS36616.1"/>
    </source>
</evidence>
<evidence type="ECO:0000256" key="1">
    <source>
        <dbReference type="SAM" id="Phobius"/>
    </source>
</evidence>
<dbReference type="InterPro" id="IPR004119">
    <property type="entry name" value="EcKL"/>
</dbReference>
<protein>
    <recommendedName>
        <fullName evidence="2">CHK kinase-like domain-containing protein</fullName>
    </recommendedName>
</protein>
<dbReference type="InterPro" id="IPR011009">
    <property type="entry name" value="Kinase-like_dom_sf"/>
</dbReference>
<organism evidence="3">
    <name type="scientific">Clastoptera arizonana</name>
    <name type="common">Arizona spittle bug</name>
    <dbReference type="NCBI Taxonomy" id="38151"/>
    <lineage>
        <taxon>Eukaryota</taxon>
        <taxon>Metazoa</taxon>
        <taxon>Ecdysozoa</taxon>
        <taxon>Arthropoda</taxon>
        <taxon>Hexapoda</taxon>
        <taxon>Insecta</taxon>
        <taxon>Pterygota</taxon>
        <taxon>Neoptera</taxon>
        <taxon>Paraneoptera</taxon>
        <taxon>Hemiptera</taxon>
        <taxon>Auchenorrhyncha</taxon>
        <taxon>Cercopoidea</taxon>
        <taxon>Clastopteridae</taxon>
        <taxon>Clastoptera</taxon>
    </lineage>
</organism>
<dbReference type="SUPFAM" id="SSF56112">
    <property type="entry name" value="Protein kinase-like (PK-like)"/>
    <property type="match status" value="1"/>
</dbReference>
<feature type="transmembrane region" description="Helical" evidence="1">
    <location>
        <begin position="348"/>
        <end position="365"/>
    </location>
</feature>
<keyword evidence="1" id="KW-1133">Transmembrane helix</keyword>
<dbReference type="InterPro" id="IPR015897">
    <property type="entry name" value="CHK_kinase-like"/>
</dbReference>
<gene>
    <name evidence="3" type="ORF">g.5688</name>
</gene>
<dbReference type="PANTHER" id="PTHR11012">
    <property type="entry name" value="PROTEIN KINASE-LIKE DOMAIN-CONTAINING"/>
    <property type="match status" value="1"/>
</dbReference>
<keyword evidence="1" id="KW-0812">Transmembrane</keyword>
<feature type="domain" description="CHK kinase-like" evidence="2">
    <location>
        <begin position="139"/>
        <end position="330"/>
    </location>
</feature>
<dbReference type="Pfam" id="PF02958">
    <property type="entry name" value="EcKL"/>
    <property type="match status" value="1"/>
</dbReference>
<sequence length="418" mass="49107">MNNKLGDQINMSKESLPSWFGDDFMESFLTESGTKADETKVVNLEIKSRLGVEKTHFSNIYRVKAELNLTKNGETKTVIKYLVIKERSSDKFIRDVVEGGKLVEKEYLMYKEILPLMKKTMNNFYISPKYYDTKLPNIFVLEDLNERGYSMCDRLKGLDFDHSAKFMEALASFHAVSVAIHKQNPIMIMSIGEEYLHTLEESHNDDFVSSWVTKFYKAVETWDGYERYSKMIHDLITTFPDRLHEVFTLRKHLNVLNHGDTWTNNILFKYNPIGEVMDVKLLDYQVCRYASPALDLQYFTWTSIQEDVRIHKIKQLYSIYLKSLNSHLEHLGCEERLTESELQNEIDFTGIFIIYIIIFVLPFILNDPDNIIRLEENDYLFNIKNKENDHITNIFKSKYFVSTVKSMLKELESKGIIK</sequence>
<reference evidence="3" key="1">
    <citation type="submission" date="2015-12" db="EMBL/GenBank/DDBJ databases">
        <title>De novo transcriptome assembly of four potential Pierce s Disease insect vectors from Arizona vineyards.</title>
        <authorList>
            <person name="Tassone E.E."/>
        </authorList>
    </citation>
    <scope>NUCLEOTIDE SEQUENCE</scope>
</reference>
<dbReference type="EMBL" id="GEDC01000682">
    <property type="protein sequence ID" value="JAS36616.1"/>
    <property type="molecule type" value="Transcribed_RNA"/>
</dbReference>
<evidence type="ECO:0000259" key="2">
    <source>
        <dbReference type="SMART" id="SM00587"/>
    </source>
</evidence>
<proteinExistence type="predicted"/>
<dbReference type="Gene3D" id="3.90.1200.10">
    <property type="match status" value="1"/>
</dbReference>
<name>A0A1B6EF94_9HEMI</name>
<dbReference type="PANTHER" id="PTHR11012:SF56">
    <property type="entry name" value="CHK KINASE-LIKE DOMAIN-CONTAINING PROTEIN-RELATED"/>
    <property type="match status" value="1"/>
</dbReference>
<dbReference type="SMART" id="SM00587">
    <property type="entry name" value="CHK"/>
    <property type="match status" value="1"/>
</dbReference>